<organism evidence="1 2">
    <name type="scientific">Paenibacillus mucilaginosus 3016</name>
    <dbReference type="NCBI Taxonomy" id="1116391"/>
    <lineage>
        <taxon>Bacteria</taxon>
        <taxon>Bacillati</taxon>
        <taxon>Bacillota</taxon>
        <taxon>Bacilli</taxon>
        <taxon>Bacillales</taxon>
        <taxon>Paenibacillaceae</taxon>
        <taxon>Paenibacillus</taxon>
    </lineage>
</organism>
<dbReference type="Gene3D" id="1.25.40.10">
    <property type="entry name" value="Tetratricopeptide repeat domain"/>
    <property type="match status" value="1"/>
</dbReference>
<dbReference type="HOGENOM" id="CLU_020053_0_0_9"/>
<dbReference type="SUPFAM" id="SSF53335">
    <property type="entry name" value="S-adenosyl-L-methionine-dependent methyltransferases"/>
    <property type="match status" value="1"/>
</dbReference>
<dbReference type="SUPFAM" id="SSF48452">
    <property type="entry name" value="TPR-like"/>
    <property type="match status" value="1"/>
</dbReference>
<evidence type="ECO:0008006" key="3">
    <source>
        <dbReference type="Google" id="ProtNLM"/>
    </source>
</evidence>
<dbReference type="EMBL" id="CP003235">
    <property type="protein sequence ID" value="AFC30275.1"/>
    <property type="molecule type" value="Genomic_DNA"/>
</dbReference>
<evidence type="ECO:0000313" key="2">
    <source>
        <dbReference type="Proteomes" id="UP000007523"/>
    </source>
</evidence>
<keyword evidence="2" id="KW-1185">Reference proteome</keyword>
<dbReference type="RefSeq" id="WP_014370272.1">
    <property type="nucleotide sequence ID" value="NC_016935.1"/>
</dbReference>
<dbReference type="STRING" id="1116391.PM3016_3436"/>
<reference evidence="1 2" key="1">
    <citation type="journal article" date="2012" name="J. Bacteriol.">
        <title>Complete Genome Sequence of Paenibacillus mucilaginosus 3016, a Bacterium Functional as Microbial Fertilizer.</title>
        <authorList>
            <person name="Ma M."/>
            <person name="Wang Z."/>
            <person name="Li L."/>
            <person name="Jiang X."/>
            <person name="Guan D."/>
            <person name="Cao F."/>
            <person name="Chen H."/>
            <person name="Wang X."/>
            <person name="Shen D."/>
            <person name="Du B."/>
            <person name="Li J."/>
        </authorList>
    </citation>
    <scope>NUCLEOTIDE SEQUENCE [LARGE SCALE GENOMIC DNA]</scope>
    <source>
        <strain evidence="1 2">3016</strain>
    </source>
</reference>
<name>H6NJX1_9BACL</name>
<accession>H6NJX1</accession>
<protein>
    <recommendedName>
        <fullName evidence="3">Tetratricopeptide repeat-containing protein</fullName>
    </recommendedName>
</protein>
<dbReference type="Gene3D" id="3.40.50.12710">
    <property type="match status" value="1"/>
</dbReference>
<dbReference type="InterPro" id="IPR029063">
    <property type="entry name" value="SAM-dependent_MTases_sf"/>
</dbReference>
<gene>
    <name evidence="1" type="ORF">PM3016_3436</name>
</gene>
<dbReference type="InterPro" id="IPR011990">
    <property type="entry name" value="TPR-like_helical_dom_sf"/>
</dbReference>
<dbReference type="InterPro" id="IPR038375">
    <property type="entry name" value="NDUFAF7_sf"/>
</dbReference>
<dbReference type="AlphaFoldDB" id="H6NJX1"/>
<dbReference type="KEGG" id="pmq:PM3016_3436"/>
<proteinExistence type="predicted"/>
<sequence length="528" mass="59165">MTSNDENSCRFSESPLWELQRTYYEEQGIRAWQDGQVPYYITNNPMIASVYAGILFGFLQDRAAQGHLTEPVTVLELGAGSGRLAFHVLHELERLQADAGLPLPRLRYVLSDFAPGSIAFWREHPGLRPWVEAGVLDFALFDAVKDGELLLELSGERIGPGKLVQPLVALANYFFDSIPQELLYIGDGNVYECRVDLQLPESALAESAAEQLLRAEPSYAYDRAPQYEEASYPYAEVIRTYRQELEDSHILFPAAGLACLERLVRLSGEGMVLLTADKGDHRLEPWIFAVPPRIVRHGSFSLTANYHAIRQVYEGRGALCLFPGHHYRNLNVGCILSLPNAAAHIQTRLAYLRSVDRFGPDDYFSLKLGYEERLSLLEMQELLAFWRLGVYDAEWFLRGAGRMKELLPETSDEEQEDLRLGIRRMWEGYYTMHPDEKRKLAALSAGLLFEMGAYMEALGYYLEVLSDEAGTGETGEADPGLLHAAAVCCYETGEEAAALEWARRAAAAGPEHEEAWSLLKLLEADGAG</sequence>
<evidence type="ECO:0000313" key="1">
    <source>
        <dbReference type="EMBL" id="AFC30275.1"/>
    </source>
</evidence>
<dbReference type="Proteomes" id="UP000007523">
    <property type="component" value="Chromosome"/>
</dbReference>